<reference evidence="10" key="1">
    <citation type="submission" date="2024-03" db="EMBL/GenBank/DDBJ databases">
        <title>Human intestinal bacterial collection.</title>
        <authorList>
            <person name="Pauvert C."/>
            <person name="Hitch T.C.A."/>
            <person name="Clavel T."/>
        </authorList>
    </citation>
    <scope>NUCLEOTIDE SEQUENCE [LARGE SCALE GENOMIC DNA]</scope>
    <source>
        <strain evidence="10">CLA-AA-H89B</strain>
    </source>
</reference>
<evidence type="ECO:0000256" key="4">
    <source>
        <dbReference type="ARBA" id="ARBA00022692"/>
    </source>
</evidence>
<dbReference type="PANTHER" id="PTHR30614">
    <property type="entry name" value="MEMBRANE COMPONENT OF AMINO ACID ABC TRANSPORTER"/>
    <property type="match status" value="1"/>
</dbReference>
<comment type="similarity">
    <text evidence="8">Belongs to the binding-protein-dependent transport system permease family.</text>
</comment>
<dbReference type="Pfam" id="PF00528">
    <property type="entry name" value="BPD_transp_1"/>
    <property type="match status" value="1"/>
</dbReference>
<evidence type="ECO:0000256" key="3">
    <source>
        <dbReference type="ARBA" id="ARBA00022475"/>
    </source>
</evidence>
<keyword evidence="2 8" id="KW-0813">Transport</keyword>
<feature type="transmembrane region" description="Helical" evidence="8">
    <location>
        <begin position="12"/>
        <end position="36"/>
    </location>
</feature>
<evidence type="ECO:0000256" key="6">
    <source>
        <dbReference type="ARBA" id="ARBA00022989"/>
    </source>
</evidence>
<keyword evidence="6 8" id="KW-1133">Transmembrane helix</keyword>
<comment type="caution">
    <text evidence="10">The sequence shown here is derived from an EMBL/GenBank/DDBJ whole genome shotgun (WGS) entry which is preliminary data.</text>
</comment>
<dbReference type="InterPro" id="IPR035906">
    <property type="entry name" value="MetI-like_sf"/>
</dbReference>
<feature type="transmembrane region" description="Helical" evidence="8">
    <location>
        <begin position="81"/>
        <end position="101"/>
    </location>
</feature>
<keyword evidence="7 8" id="KW-0472">Membrane</keyword>
<gene>
    <name evidence="10" type="ORF">WMO37_11385</name>
</gene>
<feature type="transmembrane region" description="Helical" evidence="8">
    <location>
        <begin position="182"/>
        <end position="203"/>
    </location>
</feature>
<evidence type="ECO:0000256" key="1">
    <source>
        <dbReference type="ARBA" id="ARBA00004651"/>
    </source>
</evidence>
<dbReference type="Gene3D" id="1.10.3720.10">
    <property type="entry name" value="MetI-like"/>
    <property type="match status" value="1"/>
</dbReference>
<feature type="domain" description="ABC transmembrane type-1" evidence="9">
    <location>
        <begin position="12"/>
        <end position="203"/>
    </location>
</feature>
<dbReference type="EMBL" id="JBBMFS010000010">
    <property type="protein sequence ID" value="MEQ2555601.1"/>
    <property type="molecule type" value="Genomic_DNA"/>
</dbReference>
<dbReference type="PANTHER" id="PTHR30614:SF0">
    <property type="entry name" value="L-CYSTINE TRANSPORT SYSTEM PERMEASE PROTEIN TCYL"/>
    <property type="match status" value="1"/>
</dbReference>
<dbReference type="CDD" id="cd06261">
    <property type="entry name" value="TM_PBP2"/>
    <property type="match status" value="1"/>
</dbReference>
<proteinExistence type="inferred from homology"/>
<evidence type="ECO:0000313" key="11">
    <source>
        <dbReference type="Proteomes" id="UP001546774"/>
    </source>
</evidence>
<keyword evidence="4 8" id="KW-0812">Transmembrane</keyword>
<dbReference type="SUPFAM" id="SSF161098">
    <property type="entry name" value="MetI-like"/>
    <property type="match status" value="1"/>
</dbReference>
<dbReference type="InterPro" id="IPR010065">
    <property type="entry name" value="AA_ABC_transptr_permease_3TM"/>
</dbReference>
<dbReference type="Proteomes" id="UP001546774">
    <property type="component" value="Unassembled WGS sequence"/>
</dbReference>
<dbReference type="NCBIfam" id="TIGR01726">
    <property type="entry name" value="HEQRo_perm_3TM"/>
    <property type="match status" value="1"/>
</dbReference>
<evidence type="ECO:0000256" key="5">
    <source>
        <dbReference type="ARBA" id="ARBA00022970"/>
    </source>
</evidence>
<comment type="subcellular location">
    <subcellularLocation>
        <location evidence="1 8">Cell membrane</location>
        <topology evidence="1 8">Multi-pass membrane protein</topology>
    </subcellularLocation>
</comment>
<dbReference type="PROSITE" id="PS50928">
    <property type="entry name" value="ABC_TM1"/>
    <property type="match status" value="1"/>
</dbReference>
<dbReference type="InterPro" id="IPR000515">
    <property type="entry name" value="MetI-like"/>
</dbReference>
<sequence>MGEIIVQLKNGMFATLGIFILTLVFSLPLGLVITFIRMSKVKLLQWIAKIYISIMRGTPLMLQLLVVFFGPYYLFGISLSYSYRFYAVIIGFALNYAAYFAEIYRAGIEAVPAGQYEAAEVLGYSKTQTFVRIIFPQMVKRVMPPVTNEVITLVKDTSLAFALAYTEMFTLAKQVAATNASIMPLFVAGVFYYIFNFLVAWIMEQIEKSMQYYR</sequence>
<keyword evidence="11" id="KW-1185">Reference proteome</keyword>
<keyword evidence="3" id="KW-1003">Cell membrane</keyword>
<dbReference type="InterPro" id="IPR043429">
    <property type="entry name" value="ArtM/GltK/GlnP/TcyL/YhdX-like"/>
</dbReference>
<evidence type="ECO:0000256" key="8">
    <source>
        <dbReference type="RuleBase" id="RU363032"/>
    </source>
</evidence>
<evidence type="ECO:0000256" key="2">
    <source>
        <dbReference type="ARBA" id="ARBA00022448"/>
    </source>
</evidence>
<protein>
    <submittedName>
        <fullName evidence="10">Amino acid ABC transporter permease</fullName>
    </submittedName>
</protein>
<keyword evidence="5" id="KW-0029">Amino-acid transport</keyword>
<organism evidence="10 11">
    <name type="scientific">Lachnospira intestinalis</name>
    <dbReference type="NCBI Taxonomy" id="3133158"/>
    <lineage>
        <taxon>Bacteria</taxon>
        <taxon>Bacillati</taxon>
        <taxon>Bacillota</taxon>
        <taxon>Clostridia</taxon>
        <taxon>Lachnospirales</taxon>
        <taxon>Lachnospiraceae</taxon>
        <taxon>Lachnospira</taxon>
    </lineage>
</organism>
<accession>A0ABV1H7D6</accession>
<name>A0ABV1H7D6_9FIRM</name>
<evidence type="ECO:0000256" key="7">
    <source>
        <dbReference type="ARBA" id="ARBA00023136"/>
    </source>
</evidence>
<evidence type="ECO:0000313" key="10">
    <source>
        <dbReference type="EMBL" id="MEQ2555601.1"/>
    </source>
</evidence>
<evidence type="ECO:0000259" key="9">
    <source>
        <dbReference type="PROSITE" id="PS50928"/>
    </source>
</evidence>
<feature type="transmembrane region" description="Helical" evidence="8">
    <location>
        <begin position="57"/>
        <end position="75"/>
    </location>
</feature>